<name>A0AAD7HIJ0_9AGAR</name>
<comment type="caution">
    <text evidence="3">The sequence shown here is derived from an EMBL/GenBank/DDBJ whole genome shotgun (WGS) entry which is preliminary data.</text>
</comment>
<reference evidence="3" key="1">
    <citation type="submission" date="2023-03" db="EMBL/GenBank/DDBJ databases">
        <title>Massive genome expansion in bonnet fungi (Mycena s.s.) driven by repeated elements and novel gene families across ecological guilds.</title>
        <authorList>
            <consortium name="Lawrence Berkeley National Laboratory"/>
            <person name="Harder C.B."/>
            <person name="Miyauchi S."/>
            <person name="Viragh M."/>
            <person name="Kuo A."/>
            <person name="Thoen E."/>
            <person name="Andreopoulos B."/>
            <person name="Lu D."/>
            <person name="Skrede I."/>
            <person name="Drula E."/>
            <person name="Henrissat B."/>
            <person name="Morin E."/>
            <person name="Kohler A."/>
            <person name="Barry K."/>
            <person name="LaButti K."/>
            <person name="Morin E."/>
            <person name="Salamov A."/>
            <person name="Lipzen A."/>
            <person name="Mereny Z."/>
            <person name="Hegedus B."/>
            <person name="Baldrian P."/>
            <person name="Stursova M."/>
            <person name="Weitz H."/>
            <person name="Taylor A."/>
            <person name="Grigoriev I.V."/>
            <person name="Nagy L.G."/>
            <person name="Martin F."/>
            <person name="Kauserud H."/>
        </authorList>
    </citation>
    <scope>NUCLEOTIDE SEQUENCE</scope>
    <source>
        <strain evidence="3">CBHHK182m</strain>
    </source>
</reference>
<accession>A0AAD7HIJ0</accession>
<sequence>MSSSSPSSGGTPTSPRKKGTFRPFKATSRTSSRTSYGLALSSVAAEAATAAGEFAPFPYIKGVCRTFVTLLKAVENVRRNRENLEELSEKIKEIIDILRAQITNNGATVALKLQDVCEEFERIGFNFAFF</sequence>
<evidence type="ECO:0000313" key="4">
    <source>
        <dbReference type="Proteomes" id="UP001215598"/>
    </source>
</evidence>
<evidence type="ECO:0000256" key="1">
    <source>
        <dbReference type="SAM" id="Coils"/>
    </source>
</evidence>
<feature type="compositionally biased region" description="Low complexity" evidence="2">
    <location>
        <begin position="1"/>
        <end position="14"/>
    </location>
</feature>
<keyword evidence="1" id="KW-0175">Coiled coil</keyword>
<feature type="coiled-coil region" evidence="1">
    <location>
        <begin position="67"/>
        <end position="101"/>
    </location>
</feature>
<evidence type="ECO:0000256" key="2">
    <source>
        <dbReference type="SAM" id="MobiDB-lite"/>
    </source>
</evidence>
<dbReference type="AlphaFoldDB" id="A0AAD7HIJ0"/>
<organism evidence="3 4">
    <name type="scientific">Mycena metata</name>
    <dbReference type="NCBI Taxonomy" id="1033252"/>
    <lineage>
        <taxon>Eukaryota</taxon>
        <taxon>Fungi</taxon>
        <taxon>Dikarya</taxon>
        <taxon>Basidiomycota</taxon>
        <taxon>Agaricomycotina</taxon>
        <taxon>Agaricomycetes</taxon>
        <taxon>Agaricomycetidae</taxon>
        <taxon>Agaricales</taxon>
        <taxon>Marasmiineae</taxon>
        <taxon>Mycenaceae</taxon>
        <taxon>Mycena</taxon>
    </lineage>
</organism>
<evidence type="ECO:0000313" key="3">
    <source>
        <dbReference type="EMBL" id="KAJ7721369.1"/>
    </source>
</evidence>
<dbReference type="Proteomes" id="UP001215598">
    <property type="component" value="Unassembled WGS sequence"/>
</dbReference>
<keyword evidence="4" id="KW-1185">Reference proteome</keyword>
<protein>
    <submittedName>
        <fullName evidence="3">Uncharacterized protein</fullName>
    </submittedName>
</protein>
<dbReference type="EMBL" id="JARKIB010000230">
    <property type="protein sequence ID" value="KAJ7721369.1"/>
    <property type="molecule type" value="Genomic_DNA"/>
</dbReference>
<proteinExistence type="predicted"/>
<gene>
    <name evidence="3" type="ORF">B0H16DRAFT_1699658</name>
</gene>
<feature type="region of interest" description="Disordered" evidence="2">
    <location>
        <begin position="1"/>
        <end position="32"/>
    </location>
</feature>